<comment type="similarity">
    <text evidence="2">Belongs to the UPF0324 family.</text>
</comment>
<keyword evidence="9" id="KW-1185">Reference proteome</keyword>
<feature type="transmembrane region" description="Helical" evidence="7">
    <location>
        <begin position="59"/>
        <end position="77"/>
    </location>
</feature>
<keyword evidence="4 7" id="KW-0812">Transmembrane</keyword>
<evidence type="ECO:0000256" key="4">
    <source>
        <dbReference type="ARBA" id="ARBA00022692"/>
    </source>
</evidence>
<dbReference type="RefSeq" id="WP_221532782.1">
    <property type="nucleotide sequence ID" value="NZ_JAIGYP010000016.1"/>
</dbReference>
<dbReference type="Proteomes" id="UP000700059">
    <property type="component" value="Unassembled WGS sequence"/>
</dbReference>
<keyword evidence="6 7" id="KW-0472">Membrane</keyword>
<evidence type="ECO:0000256" key="2">
    <source>
        <dbReference type="ARBA" id="ARBA00007977"/>
    </source>
</evidence>
<comment type="subcellular location">
    <subcellularLocation>
        <location evidence="1">Cell membrane</location>
        <topology evidence="1">Multi-pass membrane protein</topology>
    </subcellularLocation>
</comment>
<keyword evidence="3" id="KW-1003">Cell membrane</keyword>
<evidence type="ECO:0000256" key="3">
    <source>
        <dbReference type="ARBA" id="ARBA00022475"/>
    </source>
</evidence>
<feature type="transmembrane region" description="Helical" evidence="7">
    <location>
        <begin position="304"/>
        <end position="321"/>
    </location>
</feature>
<reference evidence="8 9" key="1">
    <citation type="submission" date="2021-08" db="EMBL/GenBank/DDBJ databases">
        <title>Helicobacter spp. isolated from feces of Anatolian Ground Squirrel (Spermophilus xanthoprymnus) in Turkey.</title>
        <authorList>
            <person name="Aydin F."/>
            <person name="Abay S."/>
            <person name="Kayman T."/>
            <person name="Karakaya E."/>
            <person name="Saticioglu I.B."/>
        </authorList>
    </citation>
    <scope>NUCLEOTIDE SEQUENCE [LARGE SCALE GENOMIC DNA]</scope>
    <source>
        <strain evidence="8 9">Faydin-H70</strain>
    </source>
</reference>
<gene>
    <name evidence="8" type="ORF">K4G57_08660</name>
</gene>
<evidence type="ECO:0000256" key="7">
    <source>
        <dbReference type="SAM" id="Phobius"/>
    </source>
</evidence>
<proteinExistence type="inferred from homology"/>
<feature type="transmembrane region" description="Helical" evidence="7">
    <location>
        <begin position="89"/>
        <end position="108"/>
    </location>
</feature>
<evidence type="ECO:0000313" key="8">
    <source>
        <dbReference type="EMBL" id="MBX7491527.1"/>
    </source>
</evidence>
<feature type="transmembrane region" description="Helical" evidence="7">
    <location>
        <begin position="341"/>
        <end position="359"/>
    </location>
</feature>
<comment type="caution">
    <text evidence="8">The sequence shown here is derived from an EMBL/GenBank/DDBJ whole genome shotgun (WGS) entry which is preliminary data.</text>
</comment>
<dbReference type="EMBL" id="JAIGYQ010000016">
    <property type="protein sequence ID" value="MBX7491527.1"/>
    <property type="molecule type" value="Genomic_DNA"/>
</dbReference>
<feature type="transmembrane region" description="Helical" evidence="7">
    <location>
        <begin position="380"/>
        <end position="401"/>
    </location>
</feature>
<evidence type="ECO:0000256" key="5">
    <source>
        <dbReference type="ARBA" id="ARBA00022989"/>
    </source>
</evidence>
<dbReference type="PANTHER" id="PTHR30106:SF1">
    <property type="entry name" value="UPF0324 MEMBRANE PROTEIN FN0533"/>
    <property type="match status" value="1"/>
</dbReference>
<feature type="transmembrane region" description="Helical" evidence="7">
    <location>
        <begin position="173"/>
        <end position="192"/>
    </location>
</feature>
<sequence length="438" mass="48261">MNQTKWLEKEDSWANIIGLFLVLSISAFWAFDGFSIVKVLNVKFSTWSGTDILSAFKNLSFLNVAILFCFFGVWLSIVSKFLGKKFKPFIFGFILLFILSILVFLISAHTSAKEYQLESPLVALIIGLILGNFAVLPQWLKDSLLTEFYVKIGIVLMGATLPLTLLVSAGGVAILQACIITIVTFWTIYFAATKLFKLEPSFGATLGAGGSICGVSAAIVIGNAAKAKQEHISLTISIVVLWAVVMVILLPIFCKMLNLDAGVAGAWIGTSEFADSAGLAAAQSIGDERAIAAFTLIKIIGRDMFVGIWAVLVAFLSVTVWHKQENTQVNIGTIWERFPKFILGFLIASVLVSLFTLNLEAIANEHFSKEVLGMIKTLRNWVFTWTFLCIGINTQFRQILLVGYKPLLAFTIGVAVNLPLGFILSSYIFHDFWTEFMK</sequence>
<accession>A0ABS7JQ55</accession>
<dbReference type="PANTHER" id="PTHR30106">
    <property type="entry name" value="INNER MEMBRANE PROTEIN YEIH-RELATED"/>
    <property type="match status" value="1"/>
</dbReference>
<feature type="transmembrane region" description="Helical" evidence="7">
    <location>
        <begin position="231"/>
        <end position="253"/>
    </location>
</feature>
<feature type="transmembrane region" description="Helical" evidence="7">
    <location>
        <begin position="120"/>
        <end position="136"/>
    </location>
</feature>
<feature type="transmembrane region" description="Helical" evidence="7">
    <location>
        <begin position="407"/>
        <end position="429"/>
    </location>
</feature>
<organism evidence="8 9">
    <name type="scientific">Helicobacter turcicus</name>
    <dbReference type="NCBI Taxonomy" id="2867412"/>
    <lineage>
        <taxon>Bacteria</taxon>
        <taxon>Pseudomonadati</taxon>
        <taxon>Campylobacterota</taxon>
        <taxon>Epsilonproteobacteria</taxon>
        <taxon>Campylobacterales</taxon>
        <taxon>Helicobacteraceae</taxon>
        <taxon>Helicobacter</taxon>
    </lineage>
</organism>
<protein>
    <submittedName>
        <fullName evidence="8">Sulfate exporter family transporter</fullName>
    </submittedName>
</protein>
<feature type="transmembrane region" description="Helical" evidence="7">
    <location>
        <begin position="204"/>
        <end position="225"/>
    </location>
</feature>
<evidence type="ECO:0000256" key="1">
    <source>
        <dbReference type="ARBA" id="ARBA00004651"/>
    </source>
</evidence>
<name>A0ABS7JQ55_9HELI</name>
<feature type="transmembrane region" description="Helical" evidence="7">
    <location>
        <begin position="12"/>
        <end position="31"/>
    </location>
</feature>
<evidence type="ECO:0000313" key="9">
    <source>
        <dbReference type="Proteomes" id="UP000700059"/>
    </source>
</evidence>
<dbReference type="InterPro" id="IPR018383">
    <property type="entry name" value="UPF0324_pro"/>
</dbReference>
<keyword evidence="5 7" id="KW-1133">Transmembrane helix</keyword>
<dbReference type="Pfam" id="PF03601">
    <property type="entry name" value="Cons_hypoth698"/>
    <property type="match status" value="1"/>
</dbReference>
<evidence type="ECO:0000256" key="6">
    <source>
        <dbReference type="ARBA" id="ARBA00023136"/>
    </source>
</evidence>